<dbReference type="InterPro" id="IPR002629">
    <property type="entry name" value="Met_Synth_C/arc"/>
</dbReference>
<evidence type="ECO:0000313" key="2">
    <source>
        <dbReference type="EMBL" id="GAA2347776.1"/>
    </source>
</evidence>
<protein>
    <submittedName>
        <fullName evidence="2">Methionine synthase</fullName>
    </submittedName>
</protein>
<gene>
    <name evidence="2" type="ORF">GCM10009854_26190</name>
</gene>
<evidence type="ECO:0000313" key="3">
    <source>
        <dbReference type="Proteomes" id="UP001501218"/>
    </source>
</evidence>
<comment type="caution">
    <text evidence="2">The sequence shown here is derived from an EMBL/GenBank/DDBJ whole genome shotgun (WGS) entry which is preliminary data.</text>
</comment>
<proteinExistence type="predicted"/>
<accession>A0ABP5T982</accession>
<keyword evidence="3" id="KW-1185">Reference proteome</keyword>
<dbReference type="Proteomes" id="UP001501218">
    <property type="component" value="Unassembled WGS sequence"/>
</dbReference>
<dbReference type="Gene3D" id="3.20.20.210">
    <property type="match status" value="1"/>
</dbReference>
<reference evidence="3" key="1">
    <citation type="journal article" date="2019" name="Int. J. Syst. Evol. Microbiol.">
        <title>The Global Catalogue of Microorganisms (GCM) 10K type strain sequencing project: providing services to taxonomists for standard genome sequencing and annotation.</title>
        <authorList>
            <consortium name="The Broad Institute Genomics Platform"/>
            <consortium name="The Broad Institute Genome Sequencing Center for Infectious Disease"/>
            <person name="Wu L."/>
            <person name="Ma J."/>
        </authorList>
    </citation>
    <scope>NUCLEOTIDE SEQUENCE [LARGE SCALE GENOMIC DNA]</scope>
    <source>
        <strain evidence="3">JCM 16221</strain>
    </source>
</reference>
<dbReference type="Pfam" id="PF01717">
    <property type="entry name" value="Meth_synt_2"/>
    <property type="match status" value="1"/>
</dbReference>
<feature type="domain" description="Cobalamin-independent methionine synthase MetE C-terminal/archaeal" evidence="1">
    <location>
        <begin position="14"/>
        <end position="335"/>
    </location>
</feature>
<dbReference type="EMBL" id="BAAARA010000008">
    <property type="protein sequence ID" value="GAA2347776.1"/>
    <property type="molecule type" value="Genomic_DNA"/>
</dbReference>
<name>A0ABP5T982_9PSEU</name>
<dbReference type="InterPro" id="IPR038071">
    <property type="entry name" value="UROD/MetE-like_sf"/>
</dbReference>
<organism evidence="2 3">
    <name type="scientific">Saccharopolyspora halophila</name>
    <dbReference type="NCBI Taxonomy" id="405551"/>
    <lineage>
        <taxon>Bacteria</taxon>
        <taxon>Bacillati</taxon>
        <taxon>Actinomycetota</taxon>
        <taxon>Actinomycetes</taxon>
        <taxon>Pseudonocardiales</taxon>
        <taxon>Pseudonocardiaceae</taxon>
        <taxon>Saccharopolyspora</taxon>
    </lineage>
</organism>
<sequence>MVAMSDTPWGPRIATAIGSMPGTDPVEAARTVVGELPRLMPVPELPARGVGADILGRTAGMLVDLAVEVVPSGYRVAGHPGMDHRRAVDLLRWDLDALEQAASEAGPPDVVKVQAAGPWTLAAGVELARGHRVLTDSGALRDFTESLTEGLIAHAEHVAERSGARVVVQLDEPTLPAVLRGSLPTPSGYGAVPAVPEPDAQRLLGEVVERLSGAVGSPVIAHCCDLRPPVELLRKAGFGAFSLDATGLGEITGQFADELGEAWEEGLSLFLGLVPSTKTEAELKGLAQPAFDLASRLGFGKRTLAQQAVPTPTCGLAGASPGWARRAISLSNDLAELFADAAEV</sequence>
<dbReference type="SUPFAM" id="SSF51726">
    <property type="entry name" value="UROD/MetE-like"/>
    <property type="match status" value="1"/>
</dbReference>
<evidence type="ECO:0000259" key="1">
    <source>
        <dbReference type="Pfam" id="PF01717"/>
    </source>
</evidence>